<dbReference type="Proteomes" id="UP000068196">
    <property type="component" value="Chromosome"/>
</dbReference>
<dbReference type="KEGG" id="cthi:THC_1432"/>
<dbReference type="EMBL" id="AP014945">
    <property type="protein sequence ID" value="BAU23797.1"/>
    <property type="molecule type" value="Genomic_DNA"/>
</dbReference>
<protein>
    <submittedName>
        <fullName evidence="1">Uncharacterized protein</fullName>
    </submittedName>
</protein>
<proteinExistence type="predicted"/>
<accession>A0A0U5BYD8</accession>
<gene>
    <name evidence="1" type="ORF">THC_1432</name>
</gene>
<dbReference type="AlphaFoldDB" id="A0A0U5BYD8"/>
<dbReference type="STRING" id="1653476.THC_1432"/>
<reference evidence="1 2" key="1">
    <citation type="journal article" date="2016" name="Int. J. Syst. Evol. Microbiol.">
        <title>Caldimicrobium thiodismutans sp. nov., a sulfur-disproportionating bacterium isolated from a hot spring, and emended description of the genus Caldimicrobium.</title>
        <authorList>
            <person name="Kojima H."/>
            <person name="Umezawa K."/>
            <person name="Fukui M."/>
        </authorList>
    </citation>
    <scope>NUCLEOTIDE SEQUENCE [LARGE SCALE GENOMIC DNA]</scope>
    <source>
        <strain evidence="1 2">TF1</strain>
    </source>
</reference>
<name>A0A0U5BYD8_9BACT</name>
<evidence type="ECO:0000313" key="1">
    <source>
        <dbReference type="EMBL" id="BAU23797.1"/>
    </source>
</evidence>
<keyword evidence="2" id="KW-1185">Reference proteome</keyword>
<sequence length="63" mass="7541">MKILNVYRHKVSAENEDIKKIVAKFKEKGHEVIEFNLFEAKSDADYDKLIDLIWEADKTISWW</sequence>
<reference evidence="2" key="2">
    <citation type="journal article" date="2016" name="Int. J. Syst. Evol. Microbiol.">
        <title>Caldimicrobium thiodismutans sp. nov., a sulfur-disproportionating bacterium isolated from a hot spring.</title>
        <authorList>
            <person name="Kojima H."/>
            <person name="Umezawa K."/>
            <person name="Fukui M."/>
        </authorList>
    </citation>
    <scope>NUCLEOTIDE SEQUENCE [LARGE SCALE GENOMIC DNA]</scope>
    <source>
        <strain evidence="2">TF1</strain>
    </source>
</reference>
<dbReference type="RefSeq" id="WP_068515360.1">
    <property type="nucleotide sequence ID" value="NZ_AP014945.1"/>
</dbReference>
<evidence type="ECO:0000313" key="2">
    <source>
        <dbReference type="Proteomes" id="UP000068196"/>
    </source>
</evidence>
<dbReference type="OrthoDB" id="5421871at2"/>
<organism evidence="1 2">
    <name type="scientific">Caldimicrobium thiodismutans</name>
    <dbReference type="NCBI Taxonomy" id="1653476"/>
    <lineage>
        <taxon>Bacteria</taxon>
        <taxon>Pseudomonadati</taxon>
        <taxon>Thermodesulfobacteriota</taxon>
        <taxon>Thermodesulfobacteria</taxon>
        <taxon>Thermodesulfobacteriales</taxon>
        <taxon>Thermodesulfobacteriaceae</taxon>
        <taxon>Caldimicrobium</taxon>
    </lineage>
</organism>